<protein>
    <recommendedName>
        <fullName evidence="5">MYND-type domain-containing protein</fullName>
    </recommendedName>
</protein>
<comment type="caution">
    <text evidence="6">The sequence shown here is derived from an EMBL/GenBank/DDBJ whole genome shotgun (WGS) entry which is preliminary data.</text>
</comment>
<dbReference type="OrthoDB" id="3066878at2759"/>
<keyword evidence="7" id="KW-1185">Reference proteome</keyword>
<dbReference type="EMBL" id="JACAZH010000005">
    <property type="protein sequence ID" value="KAF7367611.1"/>
    <property type="molecule type" value="Genomic_DNA"/>
</dbReference>
<evidence type="ECO:0000256" key="3">
    <source>
        <dbReference type="ARBA" id="ARBA00022833"/>
    </source>
</evidence>
<feature type="domain" description="MYND-type" evidence="5">
    <location>
        <begin position="31"/>
        <end position="75"/>
    </location>
</feature>
<dbReference type="Pfam" id="PF01753">
    <property type="entry name" value="zf-MYND"/>
    <property type="match status" value="1"/>
</dbReference>
<dbReference type="PROSITE" id="PS01360">
    <property type="entry name" value="ZF_MYND_1"/>
    <property type="match status" value="1"/>
</dbReference>
<reference evidence="6" key="1">
    <citation type="submission" date="2020-05" db="EMBL/GenBank/DDBJ databases">
        <title>Mycena genomes resolve the evolution of fungal bioluminescence.</title>
        <authorList>
            <person name="Tsai I.J."/>
        </authorList>
    </citation>
    <scope>NUCLEOTIDE SEQUENCE</scope>
    <source>
        <strain evidence="6">160909Yilan</strain>
    </source>
</reference>
<gene>
    <name evidence="6" type="ORF">MSAN_00824500</name>
</gene>
<evidence type="ECO:0000256" key="2">
    <source>
        <dbReference type="ARBA" id="ARBA00022771"/>
    </source>
</evidence>
<evidence type="ECO:0000313" key="7">
    <source>
        <dbReference type="Proteomes" id="UP000623467"/>
    </source>
</evidence>
<dbReference type="PROSITE" id="PS50865">
    <property type="entry name" value="ZF_MYND_2"/>
    <property type="match status" value="1"/>
</dbReference>
<accession>A0A8H6Z0G7</accession>
<evidence type="ECO:0000313" key="6">
    <source>
        <dbReference type="EMBL" id="KAF7367611.1"/>
    </source>
</evidence>
<dbReference type="Proteomes" id="UP000623467">
    <property type="component" value="Unassembled WGS sequence"/>
</dbReference>
<dbReference type="GO" id="GO:0008270">
    <property type="term" value="F:zinc ion binding"/>
    <property type="evidence" value="ECO:0007669"/>
    <property type="project" value="UniProtKB-KW"/>
</dbReference>
<dbReference type="InterPro" id="IPR002893">
    <property type="entry name" value="Znf_MYND"/>
</dbReference>
<evidence type="ECO:0000259" key="5">
    <source>
        <dbReference type="PROSITE" id="PS50865"/>
    </source>
</evidence>
<name>A0A8H6Z0G7_9AGAR</name>
<evidence type="ECO:0000256" key="1">
    <source>
        <dbReference type="ARBA" id="ARBA00022723"/>
    </source>
</evidence>
<dbReference type="SUPFAM" id="SSF144232">
    <property type="entry name" value="HIT/MYND zinc finger-like"/>
    <property type="match status" value="1"/>
</dbReference>
<organism evidence="6 7">
    <name type="scientific">Mycena sanguinolenta</name>
    <dbReference type="NCBI Taxonomy" id="230812"/>
    <lineage>
        <taxon>Eukaryota</taxon>
        <taxon>Fungi</taxon>
        <taxon>Dikarya</taxon>
        <taxon>Basidiomycota</taxon>
        <taxon>Agaricomycotina</taxon>
        <taxon>Agaricomycetes</taxon>
        <taxon>Agaricomycetidae</taxon>
        <taxon>Agaricales</taxon>
        <taxon>Marasmiineae</taxon>
        <taxon>Mycenaceae</taxon>
        <taxon>Mycena</taxon>
    </lineage>
</organism>
<sequence length="391" mass="44410">MPPHAQDNAEDESDEIWKGCEDVWHAWEAGCDTCSRAESETPKEQLLTCAGCLVAKYCSKECQRKDWKEGHKTQCHLYEANKKLSNVFAKSLGPGTLNDPTLSLKEKLIQWNFLNAGNHLIIAAAALKNDPKFAGTKNIGILISLSKERAGSKYEHRTFFIDRVLFLDREKSDSAARSYGWTRGSRSVEKCQEMAERTDAEHFKLMVGWCVMPSGETSGPQLWVHQVSEVPEHVLPPGFDLNRYVTHVNRGITHFHASWIPLSRNVSDVDIESMEMPQAWWDYVKRHYDSIAGLKGGQGTIGYISPDGTREPVYKWDSSGHFRRCAPGETDFDVAEEFKKQLVDPSMLVRLISKHLIIYEEKQRAATKTKTFDPKMTVEDVLKKMGQGHRH</sequence>
<keyword evidence="2 4" id="KW-0863">Zinc-finger</keyword>
<keyword evidence="1" id="KW-0479">Metal-binding</keyword>
<proteinExistence type="predicted"/>
<keyword evidence="3" id="KW-0862">Zinc</keyword>
<dbReference type="Gene3D" id="6.10.140.2220">
    <property type="match status" value="1"/>
</dbReference>
<dbReference type="AlphaFoldDB" id="A0A8H6Z0G7"/>
<evidence type="ECO:0000256" key="4">
    <source>
        <dbReference type="PROSITE-ProRule" id="PRU00134"/>
    </source>
</evidence>